<feature type="compositionally biased region" description="Low complexity" evidence="2">
    <location>
        <begin position="311"/>
        <end position="340"/>
    </location>
</feature>
<feature type="compositionally biased region" description="Low complexity" evidence="2">
    <location>
        <begin position="220"/>
        <end position="234"/>
    </location>
</feature>
<dbReference type="InterPro" id="IPR007219">
    <property type="entry name" value="XnlR_reg_dom"/>
</dbReference>
<keyword evidence="1" id="KW-0539">Nucleus</keyword>
<evidence type="ECO:0000256" key="2">
    <source>
        <dbReference type="SAM" id="MobiDB-lite"/>
    </source>
</evidence>
<feature type="domain" description="Xylanolytic transcriptional activator regulatory" evidence="3">
    <location>
        <begin position="1"/>
        <end position="68"/>
    </location>
</feature>
<proteinExistence type="predicted"/>
<feature type="region of interest" description="Disordered" evidence="2">
    <location>
        <begin position="220"/>
        <end position="242"/>
    </location>
</feature>
<dbReference type="PANTHER" id="PTHR47654:SF4">
    <property type="entry name" value="ZN(II)2CYS6 TRANSCRIPTION FACTOR (EUROFUNG)"/>
    <property type="match status" value="1"/>
</dbReference>
<evidence type="ECO:0000256" key="1">
    <source>
        <dbReference type="ARBA" id="ARBA00023242"/>
    </source>
</evidence>
<feature type="compositionally biased region" description="Gly residues" evidence="2">
    <location>
        <begin position="431"/>
        <end position="441"/>
    </location>
</feature>
<feature type="region of interest" description="Disordered" evidence="2">
    <location>
        <begin position="424"/>
        <end position="464"/>
    </location>
</feature>
<gene>
    <name evidence="4" type="ORF">PENSUB_13932</name>
</gene>
<dbReference type="GO" id="GO:0006351">
    <property type="term" value="P:DNA-templated transcription"/>
    <property type="evidence" value="ECO:0007669"/>
    <property type="project" value="InterPro"/>
</dbReference>
<dbReference type="GO" id="GO:0003677">
    <property type="term" value="F:DNA binding"/>
    <property type="evidence" value="ECO:0007669"/>
    <property type="project" value="InterPro"/>
</dbReference>
<dbReference type="InterPro" id="IPR053230">
    <property type="entry name" value="Trans_reg_galc"/>
</dbReference>
<evidence type="ECO:0000313" key="5">
    <source>
        <dbReference type="Proteomes" id="UP000186955"/>
    </source>
</evidence>
<feature type="region of interest" description="Disordered" evidence="2">
    <location>
        <begin position="308"/>
        <end position="340"/>
    </location>
</feature>
<dbReference type="CDD" id="cd12148">
    <property type="entry name" value="fungal_TF_MHR"/>
    <property type="match status" value="1"/>
</dbReference>
<evidence type="ECO:0000313" key="4">
    <source>
        <dbReference type="EMBL" id="OKP14580.1"/>
    </source>
</evidence>
<protein>
    <recommendedName>
        <fullName evidence="3">Xylanolytic transcriptional activator regulatory domain-containing protein</fullName>
    </recommendedName>
</protein>
<feature type="compositionally biased region" description="Basic and acidic residues" evidence="2">
    <location>
        <begin position="442"/>
        <end position="452"/>
    </location>
</feature>
<dbReference type="PANTHER" id="PTHR47654">
    <property type="entry name" value="ZN(II)2CYS6 TRANSCRIPTION FACTOR (EUROFUNG)-RELATED"/>
    <property type="match status" value="1"/>
</dbReference>
<dbReference type="EMBL" id="MNBE01000079">
    <property type="protein sequence ID" value="OKP14580.1"/>
    <property type="molecule type" value="Genomic_DNA"/>
</dbReference>
<accession>A0A1Q5UQ25</accession>
<dbReference type="SMART" id="SM00906">
    <property type="entry name" value="Fungal_trans"/>
    <property type="match status" value="1"/>
</dbReference>
<reference evidence="4 5" key="1">
    <citation type="submission" date="2016-10" db="EMBL/GenBank/DDBJ databases">
        <title>Genome sequence of the ascomycete fungus Penicillium subrubescens.</title>
        <authorList>
            <person name="De Vries R.P."/>
            <person name="Peng M."/>
            <person name="Dilokpimol A."/>
            <person name="Hilden K."/>
            <person name="Makela M.R."/>
            <person name="Grigoriev I."/>
            <person name="Riley R."/>
            <person name="Granchi Z."/>
        </authorList>
    </citation>
    <scope>NUCLEOTIDE SEQUENCE [LARGE SCALE GENOMIC DNA]</scope>
    <source>
        <strain evidence="4 5">CBS 132785</strain>
    </source>
</reference>
<dbReference type="AlphaFoldDB" id="A0A1Q5UQ25"/>
<comment type="caution">
    <text evidence="4">The sequence shown here is derived from an EMBL/GenBank/DDBJ whole genome shotgun (WGS) entry which is preliminary data.</text>
</comment>
<dbReference type="Pfam" id="PF04082">
    <property type="entry name" value="Fungal_trans"/>
    <property type="match status" value="1"/>
</dbReference>
<evidence type="ECO:0000259" key="3">
    <source>
        <dbReference type="SMART" id="SM00906"/>
    </source>
</evidence>
<keyword evidence="5" id="KW-1185">Reference proteome</keyword>
<name>A0A1Q5UQ25_9EURO</name>
<dbReference type="Proteomes" id="UP000186955">
    <property type="component" value="Unassembled WGS sequence"/>
</dbReference>
<organism evidence="4 5">
    <name type="scientific">Penicillium subrubescens</name>
    <dbReference type="NCBI Taxonomy" id="1316194"/>
    <lineage>
        <taxon>Eukaryota</taxon>
        <taxon>Fungi</taxon>
        <taxon>Dikarya</taxon>
        <taxon>Ascomycota</taxon>
        <taxon>Pezizomycotina</taxon>
        <taxon>Eurotiomycetes</taxon>
        <taxon>Eurotiomycetidae</taxon>
        <taxon>Eurotiales</taxon>
        <taxon>Aspergillaceae</taxon>
        <taxon>Penicillium</taxon>
    </lineage>
</organism>
<sequence length="464" mass="50714">MALRSALSLGTNLHITDGRTHDASKEARCRLWWSIYSLEYLLTSMHGRASCIGEGLCSVPPPLPFEEELFEQPDIARLLQDRSLREAQLRPTLFETPTQLQSGPTWVADCKPCSALFFYHLTDLALITQAVLNKIYSIEGIREGSSVTEYRLQKYTLRMDRWLAKVPPPYQFTVPDAGPWHLNHAQLDDQTAPFARERVCLAMNYYSARVILCRPCLSQTHSPQQPSSSSATTTPPAPDANHRAKLRTDMATDCLQAACSLISILPENPDIAWFVRITPWWSVLHFIMQATTALLLALSFVSFPDQTTLPSSSESTSKSKATSNSNSKSASASASVSVSGSDPVIPNALALLDTDIETVIAQSKKALHCIHTLATVDPAARRAFLLCDGVVRRLAPALKIDLRDWPRAEGLVGGAGVDVSNMQRESQGQSQGPGQGQGGHEGSVDDGSRMEGLEDLLDFEGNGV</sequence>
<dbReference type="GO" id="GO:0008270">
    <property type="term" value="F:zinc ion binding"/>
    <property type="evidence" value="ECO:0007669"/>
    <property type="project" value="InterPro"/>
</dbReference>